<name>A0A2Z6MGB4_TRISU</name>
<feature type="compositionally biased region" description="Polar residues" evidence="1">
    <location>
        <begin position="7"/>
        <end position="22"/>
    </location>
</feature>
<keyword evidence="3" id="KW-1185">Reference proteome</keyword>
<evidence type="ECO:0000313" key="3">
    <source>
        <dbReference type="Proteomes" id="UP000242715"/>
    </source>
</evidence>
<dbReference type="OrthoDB" id="1729395at2759"/>
<evidence type="ECO:0000313" key="2">
    <source>
        <dbReference type="EMBL" id="GAU28953.1"/>
    </source>
</evidence>
<dbReference type="Proteomes" id="UP000242715">
    <property type="component" value="Unassembled WGS sequence"/>
</dbReference>
<feature type="region of interest" description="Disordered" evidence="1">
    <location>
        <begin position="1"/>
        <end position="28"/>
    </location>
</feature>
<evidence type="ECO:0000256" key="1">
    <source>
        <dbReference type="SAM" id="MobiDB-lite"/>
    </source>
</evidence>
<protein>
    <submittedName>
        <fullName evidence="2">Uncharacterized protein</fullName>
    </submittedName>
</protein>
<dbReference type="EMBL" id="DF973384">
    <property type="protein sequence ID" value="GAU28953.1"/>
    <property type="molecule type" value="Genomic_DNA"/>
</dbReference>
<dbReference type="AlphaFoldDB" id="A0A2Z6MGB4"/>
<gene>
    <name evidence="2" type="ORF">TSUD_153690</name>
</gene>
<proteinExistence type="predicted"/>
<sequence length="74" mass="8080">MADNCRMPTSGSLAMENSNLENDGSAPTVKANTIDELHSLQRKKNTGSQVDLYTLSEDERNKQQLQSISYCGGS</sequence>
<accession>A0A2Z6MGB4</accession>
<organism evidence="2 3">
    <name type="scientific">Trifolium subterraneum</name>
    <name type="common">Subterranean clover</name>
    <dbReference type="NCBI Taxonomy" id="3900"/>
    <lineage>
        <taxon>Eukaryota</taxon>
        <taxon>Viridiplantae</taxon>
        <taxon>Streptophyta</taxon>
        <taxon>Embryophyta</taxon>
        <taxon>Tracheophyta</taxon>
        <taxon>Spermatophyta</taxon>
        <taxon>Magnoliopsida</taxon>
        <taxon>eudicotyledons</taxon>
        <taxon>Gunneridae</taxon>
        <taxon>Pentapetalae</taxon>
        <taxon>rosids</taxon>
        <taxon>fabids</taxon>
        <taxon>Fabales</taxon>
        <taxon>Fabaceae</taxon>
        <taxon>Papilionoideae</taxon>
        <taxon>50 kb inversion clade</taxon>
        <taxon>NPAAA clade</taxon>
        <taxon>Hologalegina</taxon>
        <taxon>IRL clade</taxon>
        <taxon>Trifolieae</taxon>
        <taxon>Trifolium</taxon>
    </lineage>
</organism>
<reference evidence="3" key="1">
    <citation type="journal article" date="2017" name="Front. Plant Sci.">
        <title>Climate Clever Clovers: New Paradigm to Reduce the Environmental Footprint of Ruminants by Breeding Low Methanogenic Forages Utilizing Haplotype Variation.</title>
        <authorList>
            <person name="Kaur P."/>
            <person name="Appels R."/>
            <person name="Bayer P.E."/>
            <person name="Keeble-Gagnere G."/>
            <person name="Wang J."/>
            <person name="Hirakawa H."/>
            <person name="Shirasawa K."/>
            <person name="Vercoe P."/>
            <person name="Stefanova K."/>
            <person name="Durmic Z."/>
            <person name="Nichols P."/>
            <person name="Revell C."/>
            <person name="Isobe S.N."/>
            <person name="Edwards D."/>
            <person name="Erskine W."/>
        </authorList>
    </citation>
    <scope>NUCLEOTIDE SEQUENCE [LARGE SCALE GENOMIC DNA]</scope>
    <source>
        <strain evidence="3">cv. Daliak</strain>
    </source>
</reference>